<name>A0ACB9PSA6_BAUVA</name>
<gene>
    <name evidence="1" type="ORF">L6164_005777</name>
</gene>
<dbReference type="EMBL" id="CM039428">
    <property type="protein sequence ID" value="KAI4351408.1"/>
    <property type="molecule type" value="Genomic_DNA"/>
</dbReference>
<keyword evidence="2" id="KW-1185">Reference proteome</keyword>
<dbReference type="Proteomes" id="UP000828941">
    <property type="component" value="Chromosome 3"/>
</dbReference>
<comment type="caution">
    <text evidence="1">The sequence shown here is derived from an EMBL/GenBank/DDBJ whole genome shotgun (WGS) entry which is preliminary data.</text>
</comment>
<evidence type="ECO:0000313" key="1">
    <source>
        <dbReference type="EMBL" id="KAI4351408.1"/>
    </source>
</evidence>
<organism evidence="1 2">
    <name type="scientific">Bauhinia variegata</name>
    <name type="common">Purple orchid tree</name>
    <name type="synonym">Phanera variegata</name>
    <dbReference type="NCBI Taxonomy" id="167791"/>
    <lineage>
        <taxon>Eukaryota</taxon>
        <taxon>Viridiplantae</taxon>
        <taxon>Streptophyta</taxon>
        <taxon>Embryophyta</taxon>
        <taxon>Tracheophyta</taxon>
        <taxon>Spermatophyta</taxon>
        <taxon>Magnoliopsida</taxon>
        <taxon>eudicotyledons</taxon>
        <taxon>Gunneridae</taxon>
        <taxon>Pentapetalae</taxon>
        <taxon>rosids</taxon>
        <taxon>fabids</taxon>
        <taxon>Fabales</taxon>
        <taxon>Fabaceae</taxon>
        <taxon>Cercidoideae</taxon>
        <taxon>Cercideae</taxon>
        <taxon>Bauhiniinae</taxon>
        <taxon>Bauhinia</taxon>
    </lineage>
</organism>
<protein>
    <submittedName>
        <fullName evidence="1">Uncharacterized protein</fullName>
    </submittedName>
</protein>
<proteinExistence type="predicted"/>
<accession>A0ACB9PSA6</accession>
<evidence type="ECO:0000313" key="2">
    <source>
        <dbReference type="Proteomes" id="UP000828941"/>
    </source>
</evidence>
<reference evidence="1 2" key="1">
    <citation type="journal article" date="2022" name="DNA Res.">
        <title>Chromosomal-level genome assembly of the orchid tree Bauhinia variegata (Leguminosae; Cercidoideae) supports the allotetraploid origin hypothesis of Bauhinia.</title>
        <authorList>
            <person name="Zhong Y."/>
            <person name="Chen Y."/>
            <person name="Zheng D."/>
            <person name="Pang J."/>
            <person name="Liu Y."/>
            <person name="Luo S."/>
            <person name="Meng S."/>
            <person name="Qian L."/>
            <person name="Wei D."/>
            <person name="Dai S."/>
            <person name="Zhou R."/>
        </authorList>
    </citation>
    <scope>NUCLEOTIDE SEQUENCE [LARGE SCALE GENOMIC DNA]</scope>
    <source>
        <strain evidence="1">BV-YZ2020</strain>
    </source>
</reference>
<sequence length="442" mass="49622">MEITITSRETIKPISPTPEEHKIYKLSLFDELQIVTYLPTLFFYPKTDKFPEPSQISHQLKQSLSEALAIFYPVAGRRNDLTSIICNDEGSPFYEAKVNMSMAEFLKPPKLEFLNKLLPCEPNRIHKATEPLPQVLIQLNSFNCGGIAIGVCNLHTLLDGYSGCLFKATWAAICRGSRDEVSCPDLSTASSFFPPMYTSNVPDGNRASTIEKNCTTRRFLFGIEAINILRAAARDNKSVRNPSRYDALAALISKHMILARKVDSCDTMAAFHLVDMRRRIGEPFNKQTVGNLFWAAMVVYECNKVNPESDIKDFVTNAREKIGELSRELFLSVQSNPHILIKGSPTAKQPEGVDKEDLFIPFLFTSWLNVVSLNEFDFGWGKPVWAGVRGGAQETLPNIVVLMETNEGVEAWITMEEKYMGILETDLEFLRFASPNPSVSSI</sequence>